<dbReference type="Proteomes" id="UP001217044">
    <property type="component" value="Chromosome"/>
</dbReference>
<proteinExistence type="predicted"/>
<protein>
    <submittedName>
        <fullName evidence="1">Imm10 family immunity protein</fullName>
    </submittedName>
</protein>
<dbReference type="EMBL" id="CP115165">
    <property type="protein sequence ID" value="WDA59925.1"/>
    <property type="molecule type" value="Genomic_DNA"/>
</dbReference>
<dbReference type="RefSeq" id="WP_273990610.1">
    <property type="nucleotide sequence ID" value="NZ_BAABQT010000009.1"/>
</dbReference>
<dbReference type="InterPro" id="IPR028962">
    <property type="entry name" value="Imm10"/>
</dbReference>
<evidence type="ECO:0000313" key="1">
    <source>
        <dbReference type="EMBL" id="WDA59925.1"/>
    </source>
</evidence>
<keyword evidence="2" id="KW-1185">Reference proteome</keyword>
<accession>A0ABY7V4A6</accession>
<name>A0ABY7V4A6_9DEIO</name>
<evidence type="ECO:0000313" key="2">
    <source>
        <dbReference type="Proteomes" id="UP001217044"/>
    </source>
</evidence>
<reference evidence="1 2" key="1">
    <citation type="submission" date="2022-12" db="EMBL/GenBank/DDBJ databases">
        <title>Genome Sequence of Deinococcus aquaticus Type Strain PB314.</title>
        <authorList>
            <person name="Albert C."/>
            <person name="Hill J."/>
            <person name="Boren L."/>
            <person name="Scholz-Ng S."/>
            <person name="Fatema N."/>
            <person name="Grosso R."/>
            <person name="Soboslay E."/>
            <person name="Tuohy J."/>
        </authorList>
    </citation>
    <scope>NUCLEOTIDE SEQUENCE [LARGE SCALE GENOMIC DNA]</scope>
    <source>
        <strain evidence="1 2">PB-314</strain>
    </source>
</reference>
<dbReference type="Pfam" id="PF15588">
    <property type="entry name" value="Imm10"/>
    <property type="match status" value="1"/>
</dbReference>
<gene>
    <name evidence="1" type="ORF">M8445_06915</name>
</gene>
<organism evidence="1 2">
    <name type="scientific">Deinococcus aquaticus</name>
    <dbReference type="NCBI Taxonomy" id="328692"/>
    <lineage>
        <taxon>Bacteria</taxon>
        <taxon>Thermotogati</taxon>
        <taxon>Deinococcota</taxon>
        <taxon>Deinococci</taxon>
        <taxon>Deinococcales</taxon>
        <taxon>Deinococcaceae</taxon>
        <taxon>Deinococcus</taxon>
    </lineage>
</organism>
<sequence>MNLRAARCYVGDFDELEVFMVMFDEGPDREDSSVAFQISLFDDGQDEELGMDTYCLVLGGRACTYGGILAVSLIQRVLTLTLAEDAQQELGITGITVDVTAVMDQWQDIQNGLIRVLSQARETPDIRLG</sequence>